<dbReference type="NCBIfam" id="NF042935">
    <property type="entry name" value="SCO6880_fam"/>
    <property type="match status" value="1"/>
</dbReference>
<proteinExistence type="predicted"/>
<keyword evidence="3" id="KW-1185">Reference proteome</keyword>
<protein>
    <recommendedName>
        <fullName evidence="4">Type VII secretion protein EccE</fullName>
    </recommendedName>
</protein>
<organism evidence="2 3">
    <name type="scientific">Actinoplanes ianthinogenes</name>
    <dbReference type="NCBI Taxonomy" id="122358"/>
    <lineage>
        <taxon>Bacteria</taxon>
        <taxon>Bacillati</taxon>
        <taxon>Actinomycetota</taxon>
        <taxon>Actinomycetes</taxon>
        <taxon>Micromonosporales</taxon>
        <taxon>Micromonosporaceae</taxon>
        <taxon>Actinoplanes</taxon>
    </lineage>
</organism>
<evidence type="ECO:0008006" key="4">
    <source>
        <dbReference type="Google" id="ProtNLM"/>
    </source>
</evidence>
<reference evidence="2 3" key="1">
    <citation type="submission" date="2020-08" db="EMBL/GenBank/DDBJ databases">
        <title>Whole genome shotgun sequence of Actinoplanes ianthinogenes NBRC 13996.</title>
        <authorList>
            <person name="Komaki H."/>
            <person name="Tamura T."/>
        </authorList>
    </citation>
    <scope>NUCLEOTIDE SEQUENCE [LARGE SCALE GENOMIC DNA]</scope>
    <source>
        <strain evidence="2 3">NBRC 13996</strain>
    </source>
</reference>
<keyword evidence="1" id="KW-1133">Transmembrane helix</keyword>
<feature type="transmembrane region" description="Helical" evidence="1">
    <location>
        <begin position="24"/>
        <end position="41"/>
    </location>
</feature>
<gene>
    <name evidence="2" type="ORF">Aiant_68430</name>
</gene>
<keyword evidence="1" id="KW-0472">Membrane</keyword>
<accession>A0ABN6CMD4</accession>
<name>A0ABN6CMD4_9ACTN</name>
<dbReference type="InterPro" id="IPR049978">
    <property type="entry name" value="SCO6880-like"/>
</dbReference>
<keyword evidence="1" id="KW-0812">Transmembrane</keyword>
<dbReference type="EMBL" id="AP023356">
    <property type="protein sequence ID" value="BCJ46186.1"/>
    <property type="molecule type" value="Genomic_DNA"/>
</dbReference>
<dbReference type="Proteomes" id="UP000676967">
    <property type="component" value="Chromosome"/>
</dbReference>
<evidence type="ECO:0000313" key="3">
    <source>
        <dbReference type="Proteomes" id="UP000676967"/>
    </source>
</evidence>
<dbReference type="RefSeq" id="WP_189333013.1">
    <property type="nucleotide sequence ID" value="NZ_AP023356.1"/>
</dbReference>
<sequence>MPRTALLGGELRGRGLLGGKRTRLENIGLLIGLFLGALMLLGGTISAILTGFAIFGCAVVLFWRFGRRSVAALLVRELRWLNRRRRLLSWFAPIGAEATVRTTRRKGGERRRPVPPRAVPDGVGQVRVLTYEAGAGPLAVIHHTNANTPDYLSAVMEVDGLSGGLREEWEYDQAAARFGKLCAALAKDSSLVRGLQLFNRVVPLDSAEHERWIARKVPAGVPEVLKSSYAQLIRMTASVSEQHRNFIVVRIPLGKRFFATSAMYGKGDDAWCRVVYNEMARVAVLARNAGLRNPRGLGERRLAALLRAVQDPDFLIDDHGDVDLATCWQASRATRDAVIYNDKWHTRVAHIPADAITPEPVHMRWLAPLLTDVTPAVIRTVTVLMDFVPVRRARPQAVSDVAQDRSSARTAADEGLVSDGSRELQMTASQQRLHDLRPGSGHHGVNYALFVSVSAPGRELLREACERVEEKASECGIAYLDWYDTEHDTAAVATWPLWRGMEVA</sequence>
<evidence type="ECO:0000256" key="1">
    <source>
        <dbReference type="SAM" id="Phobius"/>
    </source>
</evidence>
<evidence type="ECO:0000313" key="2">
    <source>
        <dbReference type="EMBL" id="BCJ46186.1"/>
    </source>
</evidence>